<proteinExistence type="predicted"/>
<name>A0ACC0A0K2_CATRO</name>
<organism evidence="1 2">
    <name type="scientific">Catharanthus roseus</name>
    <name type="common">Madagascar periwinkle</name>
    <name type="synonym">Vinca rosea</name>
    <dbReference type="NCBI Taxonomy" id="4058"/>
    <lineage>
        <taxon>Eukaryota</taxon>
        <taxon>Viridiplantae</taxon>
        <taxon>Streptophyta</taxon>
        <taxon>Embryophyta</taxon>
        <taxon>Tracheophyta</taxon>
        <taxon>Spermatophyta</taxon>
        <taxon>Magnoliopsida</taxon>
        <taxon>eudicotyledons</taxon>
        <taxon>Gunneridae</taxon>
        <taxon>Pentapetalae</taxon>
        <taxon>asterids</taxon>
        <taxon>lamiids</taxon>
        <taxon>Gentianales</taxon>
        <taxon>Apocynaceae</taxon>
        <taxon>Rauvolfioideae</taxon>
        <taxon>Vinceae</taxon>
        <taxon>Catharanthinae</taxon>
        <taxon>Catharanthus</taxon>
    </lineage>
</organism>
<comment type="caution">
    <text evidence="1">The sequence shown here is derived from an EMBL/GenBank/DDBJ whole genome shotgun (WGS) entry which is preliminary data.</text>
</comment>
<reference evidence="2" key="1">
    <citation type="journal article" date="2023" name="Nat. Plants">
        <title>Single-cell RNA sequencing provides a high-resolution roadmap for understanding the multicellular compartmentation of specialized metabolism.</title>
        <authorList>
            <person name="Sun S."/>
            <person name="Shen X."/>
            <person name="Li Y."/>
            <person name="Li Y."/>
            <person name="Wang S."/>
            <person name="Li R."/>
            <person name="Zhang H."/>
            <person name="Shen G."/>
            <person name="Guo B."/>
            <person name="Wei J."/>
            <person name="Xu J."/>
            <person name="St-Pierre B."/>
            <person name="Chen S."/>
            <person name="Sun C."/>
        </authorList>
    </citation>
    <scope>NUCLEOTIDE SEQUENCE [LARGE SCALE GENOMIC DNA]</scope>
</reference>
<evidence type="ECO:0000313" key="1">
    <source>
        <dbReference type="EMBL" id="KAI5653699.1"/>
    </source>
</evidence>
<protein>
    <submittedName>
        <fullName evidence="1">Uncharacterized protein</fullName>
    </submittedName>
</protein>
<keyword evidence="2" id="KW-1185">Reference proteome</keyword>
<sequence length="270" mass="31258">MEPVLRSQTASLQNMENQIELLARMVIEKPPSNASSNTVTLRNIEEQVMTFPMSMDDDDETAQESEEFASQGFQEPLSNTREVEESKKHEYLPENKNESEEGEPEKAKREFNGKSRGSHRRATRNGDRGSMEVNYREFFQVFAFEKVPSGSRNDEQEAKTDKSVAKTSKKEAIGKAAAPTADGKATYHHREKRDFPLKETLIQSYLLLKNRSGKERLANNEFLKCNFIYLEMSKTWIKLLKILPRQMLSYNQFFQDMSHLYRVAHFIKSL</sequence>
<accession>A0ACC0A0K2</accession>
<gene>
    <name evidence="1" type="ORF">M9H77_30886</name>
</gene>
<evidence type="ECO:0000313" key="2">
    <source>
        <dbReference type="Proteomes" id="UP001060085"/>
    </source>
</evidence>
<dbReference type="Proteomes" id="UP001060085">
    <property type="component" value="Linkage Group LG07"/>
</dbReference>
<dbReference type="EMBL" id="CM044707">
    <property type="protein sequence ID" value="KAI5653699.1"/>
    <property type="molecule type" value="Genomic_DNA"/>
</dbReference>